<dbReference type="GO" id="GO:0070402">
    <property type="term" value="F:NADPH binding"/>
    <property type="evidence" value="ECO:0007669"/>
    <property type="project" value="TreeGrafter"/>
</dbReference>
<dbReference type="CDD" id="cd05276">
    <property type="entry name" value="p53_inducible_oxidoreductase"/>
    <property type="match status" value="1"/>
</dbReference>
<gene>
    <name evidence="4" type="ORF">C0Q70_11132</name>
</gene>
<dbReference type="SUPFAM" id="SSF50129">
    <property type="entry name" value="GroES-like"/>
    <property type="match status" value="1"/>
</dbReference>
<dbReference type="InterPro" id="IPR036291">
    <property type="entry name" value="NAD(P)-bd_dom_sf"/>
</dbReference>
<evidence type="ECO:0000313" key="5">
    <source>
        <dbReference type="Proteomes" id="UP000245119"/>
    </source>
</evidence>
<evidence type="ECO:0000259" key="3">
    <source>
        <dbReference type="SMART" id="SM00829"/>
    </source>
</evidence>
<accession>A0A2T7P541</accession>
<keyword evidence="2" id="KW-0560">Oxidoreductase</keyword>
<dbReference type="EMBL" id="PZQS01000006">
    <property type="protein sequence ID" value="PVD28544.1"/>
    <property type="molecule type" value="Genomic_DNA"/>
</dbReference>
<dbReference type="InterPro" id="IPR013154">
    <property type="entry name" value="ADH-like_N"/>
</dbReference>
<sequence>MMRAVQIDQPGGPENLYIGQVPIPTPGSKEILIQVKATAINRADTLQRRGMYPPPPGVTDILGLEAAGIISKLGPGCSGRWAVGDRVMTLLSGGGNAEYVVSPEGLLMPIPSGMDFTEAAAIPEVWLTAFKLLHTVGKVQAGESVLIHAGASGVGTAAIQLCIQAKAHPYITAGSSAKIQSAVRLGAVEGFNYKEENVGARVLEATGGKGVNIILDCVGSSMYEHNLSAIAVDGRWIRYGLPGGGDASGDFLRKVLSKRITLTGTTLRAQSLEFALVSNFIKDVLPLFENGAVKPIIHTVLSLEKIVEAYKLTEANVNTGKIILTVNSGDEHQEL</sequence>
<dbReference type="NCBIfam" id="TIGR02824">
    <property type="entry name" value="quinone_pig3"/>
    <property type="match status" value="1"/>
</dbReference>
<protein>
    <recommendedName>
        <fullName evidence="3">Enoyl reductase (ER) domain-containing protein</fullName>
    </recommendedName>
</protein>
<dbReference type="SMART" id="SM00829">
    <property type="entry name" value="PKS_ER"/>
    <property type="match status" value="1"/>
</dbReference>
<evidence type="ECO:0000256" key="1">
    <source>
        <dbReference type="ARBA" id="ARBA00022857"/>
    </source>
</evidence>
<reference evidence="4 5" key="1">
    <citation type="submission" date="2018-04" db="EMBL/GenBank/DDBJ databases">
        <title>The genome of golden apple snail Pomacea canaliculata provides insight into stress tolerance and invasive adaptation.</title>
        <authorList>
            <person name="Liu C."/>
            <person name="Liu B."/>
            <person name="Ren Y."/>
            <person name="Zhang Y."/>
            <person name="Wang H."/>
            <person name="Li S."/>
            <person name="Jiang F."/>
            <person name="Yin L."/>
            <person name="Zhang G."/>
            <person name="Qian W."/>
            <person name="Fan W."/>
        </authorList>
    </citation>
    <scope>NUCLEOTIDE SEQUENCE [LARGE SCALE GENOMIC DNA]</scope>
    <source>
        <strain evidence="4">SZHN2017</strain>
        <tissue evidence="4">Muscle</tissue>
    </source>
</reference>
<keyword evidence="1" id="KW-0521">NADP</keyword>
<dbReference type="Gene3D" id="3.40.50.720">
    <property type="entry name" value="NAD(P)-binding Rossmann-like Domain"/>
    <property type="match status" value="1"/>
</dbReference>
<dbReference type="Gene3D" id="3.90.180.10">
    <property type="entry name" value="Medium-chain alcohol dehydrogenases, catalytic domain"/>
    <property type="match status" value="1"/>
</dbReference>
<dbReference type="SUPFAM" id="SSF51735">
    <property type="entry name" value="NAD(P)-binding Rossmann-fold domains"/>
    <property type="match status" value="1"/>
</dbReference>
<dbReference type="PANTHER" id="PTHR48106">
    <property type="entry name" value="QUINONE OXIDOREDUCTASE PIG3-RELATED"/>
    <property type="match status" value="1"/>
</dbReference>
<keyword evidence="5" id="KW-1185">Reference proteome</keyword>
<dbReference type="InterPro" id="IPR020843">
    <property type="entry name" value="ER"/>
</dbReference>
<proteinExistence type="predicted"/>
<dbReference type="GO" id="GO:0048038">
    <property type="term" value="F:quinone binding"/>
    <property type="evidence" value="ECO:0007669"/>
    <property type="project" value="TreeGrafter"/>
</dbReference>
<dbReference type="STRING" id="400727.A0A2T7P541"/>
<name>A0A2T7P541_POMCA</name>
<dbReference type="InterPro" id="IPR011032">
    <property type="entry name" value="GroES-like_sf"/>
</dbReference>
<dbReference type="InterPro" id="IPR013149">
    <property type="entry name" value="ADH-like_C"/>
</dbReference>
<evidence type="ECO:0000256" key="2">
    <source>
        <dbReference type="ARBA" id="ARBA00023002"/>
    </source>
</evidence>
<dbReference type="PANTHER" id="PTHR48106:SF18">
    <property type="entry name" value="QUINONE OXIDOREDUCTASE PIG3"/>
    <property type="match status" value="1"/>
</dbReference>
<comment type="caution">
    <text evidence="4">The sequence shown here is derived from an EMBL/GenBank/DDBJ whole genome shotgun (WGS) entry which is preliminary data.</text>
</comment>
<organism evidence="4 5">
    <name type="scientific">Pomacea canaliculata</name>
    <name type="common">Golden apple snail</name>
    <dbReference type="NCBI Taxonomy" id="400727"/>
    <lineage>
        <taxon>Eukaryota</taxon>
        <taxon>Metazoa</taxon>
        <taxon>Spiralia</taxon>
        <taxon>Lophotrochozoa</taxon>
        <taxon>Mollusca</taxon>
        <taxon>Gastropoda</taxon>
        <taxon>Caenogastropoda</taxon>
        <taxon>Architaenioglossa</taxon>
        <taxon>Ampullarioidea</taxon>
        <taxon>Ampullariidae</taxon>
        <taxon>Pomacea</taxon>
    </lineage>
</organism>
<feature type="domain" description="Enoyl reductase (ER)" evidence="3">
    <location>
        <begin position="11"/>
        <end position="324"/>
    </location>
</feature>
<dbReference type="GO" id="GO:0003960">
    <property type="term" value="F:quinone reductase (NADPH) activity"/>
    <property type="evidence" value="ECO:0007669"/>
    <property type="project" value="TreeGrafter"/>
</dbReference>
<dbReference type="InterPro" id="IPR014189">
    <property type="entry name" value="Quinone_OxRdtase_PIG3"/>
</dbReference>
<dbReference type="AlphaFoldDB" id="A0A2T7P541"/>
<dbReference type="Pfam" id="PF08240">
    <property type="entry name" value="ADH_N"/>
    <property type="match status" value="1"/>
</dbReference>
<dbReference type="Proteomes" id="UP000245119">
    <property type="component" value="Linkage Group LG6"/>
</dbReference>
<dbReference type="Pfam" id="PF00107">
    <property type="entry name" value="ADH_zinc_N"/>
    <property type="match status" value="1"/>
</dbReference>
<evidence type="ECO:0000313" key="4">
    <source>
        <dbReference type="EMBL" id="PVD28544.1"/>
    </source>
</evidence>